<evidence type="ECO:0000313" key="2">
    <source>
        <dbReference type="Proteomes" id="UP001314229"/>
    </source>
</evidence>
<reference evidence="1 2" key="1">
    <citation type="submission" date="2024-01" db="EMBL/GenBank/DDBJ databases">
        <authorList>
            <person name="Alioto T."/>
            <person name="Alioto T."/>
            <person name="Gomez Garrido J."/>
        </authorList>
    </citation>
    <scope>NUCLEOTIDE SEQUENCE [LARGE SCALE GENOMIC DNA]</scope>
</reference>
<evidence type="ECO:0000313" key="1">
    <source>
        <dbReference type="EMBL" id="CAK6976305.1"/>
    </source>
</evidence>
<sequence length="129" mass="15042">MTQATAGIKVPPPDFLVHIVQTSFENERNFKEMTEHGQEGGDHHEVVPWSGNFPFRKKFSFWEILHSDLVQGDTQTCVFFLEKNPDVCWLFINGTSSSYGRTKEVYRNFNPKIKMYFPKNNQTRPRGVQ</sequence>
<proteinExistence type="predicted"/>
<keyword evidence="2" id="KW-1185">Reference proteome</keyword>
<dbReference type="Proteomes" id="UP001314229">
    <property type="component" value="Unassembled WGS sequence"/>
</dbReference>
<dbReference type="EMBL" id="CAWUFR010000344">
    <property type="protein sequence ID" value="CAK6976305.1"/>
    <property type="molecule type" value="Genomic_DNA"/>
</dbReference>
<dbReference type="AlphaFoldDB" id="A0AAV1PYE2"/>
<organism evidence="1 2">
    <name type="scientific">Scomber scombrus</name>
    <name type="common">Atlantic mackerel</name>
    <name type="synonym">Scomber vernalis</name>
    <dbReference type="NCBI Taxonomy" id="13677"/>
    <lineage>
        <taxon>Eukaryota</taxon>
        <taxon>Metazoa</taxon>
        <taxon>Chordata</taxon>
        <taxon>Craniata</taxon>
        <taxon>Vertebrata</taxon>
        <taxon>Euteleostomi</taxon>
        <taxon>Actinopterygii</taxon>
        <taxon>Neopterygii</taxon>
        <taxon>Teleostei</taxon>
        <taxon>Neoteleostei</taxon>
        <taxon>Acanthomorphata</taxon>
        <taxon>Pelagiaria</taxon>
        <taxon>Scombriformes</taxon>
        <taxon>Scombridae</taxon>
        <taxon>Scomber</taxon>
    </lineage>
</organism>
<accession>A0AAV1PYE2</accession>
<gene>
    <name evidence="1" type="ORF">FSCOSCO3_A005917</name>
</gene>
<name>A0AAV1PYE2_SCOSC</name>
<protein>
    <submittedName>
        <fullName evidence="1">Uncharacterized protein</fullName>
    </submittedName>
</protein>
<comment type="caution">
    <text evidence="1">The sequence shown here is derived from an EMBL/GenBank/DDBJ whole genome shotgun (WGS) entry which is preliminary data.</text>
</comment>